<dbReference type="SUPFAM" id="SSF52091">
    <property type="entry name" value="SpoIIaa-like"/>
    <property type="match status" value="1"/>
</dbReference>
<dbReference type="EMBL" id="JAACXV010000405">
    <property type="protein sequence ID" value="KAF7278208.1"/>
    <property type="molecule type" value="Genomic_DNA"/>
</dbReference>
<dbReference type="PROSITE" id="PS50801">
    <property type="entry name" value="STAS"/>
    <property type="match status" value="1"/>
</dbReference>
<protein>
    <recommendedName>
        <fullName evidence="6">STAS domain-containing protein</fullName>
    </recommendedName>
</protein>
<feature type="domain" description="STAS" evidence="6">
    <location>
        <begin position="487"/>
        <end position="563"/>
    </location>
</feature>
<evidence type="ECO:0000256" key="1">
    <source>
        <dbReference type="ARBA" id="ARBA00004141"/>
    </source>
</evidence>
<name>A0A834IGE2_RHYFE</name>
<dbReference type="GO" id="GO:0055085">
    <property type="term" value="P:transmembrane transport"/>
    <property type="evidence" value="ECO:0007669"/>
    <property type="project" value="InterPro"/>
</dbReference>
<evidence type="ECO:0000256" key="5">
    <source>
        <dbReference type="SAM" id="Phobius"/>
    </source>
</evidence>
<keyword evidence="4 5" id="KW-0472">Membrane</keyword>
<dbReference type="AlphaFoldDB" id="A0A834IGE2"/>
<feature type="transmembrane region" description="Helical" evidence="5">
    <location>
        <begin position="240"/>
        <end position="264"/>
    </location>
</feature>
<dbReference type="Gene3D" id="3.30.750.24">
    <property type="entry name" value="STAS domain"/>
    <property type="match status" value="1"/>
</dbReference>
<dbReference type="GO" id="GO:0016020">
    <property type="term" value="C:membrane"/>
    <property type="evidence" value="ECO:0007669"/>
    <property type="project" value="UniProtKB-SubCell"/>
</dbReference>
<feature type="transmembrane region" description="Helical" evidence="5">
    <location>
        <begin position="154"/>
        <end position="175"/>
    </location>
</feature>
<dbReference type="InterPro" id="IPR001902">
    <property type="entry name" value="SLC26A/SulP_fam"/>
</dbReference>
<proteinExistence type="predicted"/>
<comment type="subcellular location">
    <subcellularLocation>
        <location evidence="1">Membrane</location>
        <topology evidence="1">Multi-pass membrane protein</topology>
    </subcellularLocation>
</comment>
<dbReference type="CDD" id="cd07042">
    <property type="entry name" value="STAS_SulP_like_sulfate_transporter"/>
    <property type="match status" value="1"/>
</dbReference>
<feature type="transmembrane region" description="Helical" evidence="5">
    <location>
        <begin position="343"/>
        <end position="360"/>
    </location>
</feature>
<feature type="transmembrane region" description="Helical" evidence="5">
    <location>
        <begin position="380"/>
        <end position="400"/>
    </location>
</feature>
<feature type="transmembrane region" description="Helical" evidence="5">
    <location>
        <begin position="309"/>
        <end position="331"/>
    </location>
</feature>
<evidence type="ECO:0000256" key="4">
    <source>
        <dbReference type="ARBA" id="ARBA00023136"/>
    </source>
</evidence>
<accession>A0A834IGE2</accession>
<dbReference type="PANTHER" id="PTHR11814">
    <property type="entry name" value="SULFATE TRANSPORTER"/>
    <property type="match status" value="1"/>
</dbReference>
<organism evidence="7 8">
    <name type="scientific">Rhynchophorus ferrugineus</name>
    <name type="common">Red palm weevil</name>
    <name type="synonym">Curculio ferrugineus</name>
    <dbReference type="NCBI Taxonomy" id="354439"/>
    <lineage>
        <taxon>Eukaryota</taxon>
        <taxon>Metazoa</taxon>
        <taxon>Ecdysozoa</taxon>
        <taxon>Arthropoda</taxon>
        <taxon>Hexapoda</taxon>
        <taxon>Insecta</taxon>
        <taxon>Pterygota</taxon>
        <taxon>Neoptera</taxon>
        <taxon>Endopterygota</taxon>
        <taxon>Coleoptera</taxon>
        <taxon>Polyphaga</taxon>
        <taxon>Cucujiformia</taxon>
        <taxon>Curculionidae</taxon>
        <taxon>Dryophthorinae</taxon>
        <taxon>Rhynchophorus</taxon>
    </lineage>
</organism>
<dbReference type="InterPro" id="IPR002645">
    <property type="entry name" value="STAS_dom"/>
</dbReference>
<keyword evidence="8" id="KW-1185">Reference proteome</keyword>
<evidence type="ECO:0000313" key="7">
    <source>
        <dbReference type="EMBL" id="KAF7278208.1"/>
    </source>
</evidence>
<dbReference type="Proteomes" id="UP000625711">
    <property type="component" value="Unassembled WGS sequence"/>
</dbReference>
<dbReference type="Pfam" id="PF00916">
    <property type="entry name" value="Sulfate_transp"/>
    <property type="match status" value="1"/>
</dbReference>
<dbReference type="InterPro" id="IPR011547">
    <property type="entry name" value="SLC26A/SulP_dom"/>
</dbReference>
<gene>
    <name evidence="7" type="ORF">GWI33_008702</name>
</gene>
<evidence type="ECO:0000259" key="6">
    <source>
        <dbReference type="PROSITE" id="PS50801"/>
    </source>
</evidence>
<sequence length="587" mass="64492">MSPPIELKEIKSNAERPPRSIIKPGTMDIVKRKLPIIQWLPTYTLSFFMQDLLAGFTVSLTEIPQGIAYAIVAGLATQYGMYSCIMGGCMYVIFGTCKDINMGPTAILALFIQSSVATMGPDAAALISFLTGLLIFLAGVLHLGFVVEFFSYPVITGFTTAAALSIACSQLKGLLGIKGSANEFLEAWKTVIEHISETRKWDATLGFVSIAFLFVFRYIRKYGSLKTNPEWSSGRNISAIVIMYFSLGSNALAVIAGTSIAYVAEKHYNATPFLLTGPVQEGFPPISFPPFSTTWNGTFFSFTDMVSEYGSLVAFCPMVAFLEHIAIVKAFSKGKTIDATQELLALGIGNMAGSLIHSMPITGSFTRTAVNNASGVRTTVGGLITSLMLLVSLAVLTGVFQYIPKATLAAVVMVSMYYLCEFHAIGVMWKTKRLDLIPYFLTVLCSLFISLEYGILIGIGASMVYILYDSARPKLYMERLVILDRVVYLIRPKVGLYFTSAEFFREKLLTECSEEKSIVAIDGQYIRTTDSTGAKNLLDLHDNLKVRNQILVLWNFKDSVKQICIGDSKKLTNNFHSGELEDIVNDL</sequence>
<comment type="caution">
    <text evidence="7">The sequence shown here is derived from an EMBL/GenBank/DDBJ whole genome shotgun (WGS) entry which is preliminary data.</text>
</comment>
<dbReference type="Pfam" id="PF01740">
    <property type="entry name" value="STAS"/>
    <property type="match status" value="1"/>
</dbReference>
<reference evidence="7" key="1">
    <citation type="submission" date="2020-08" db="EMBL/GenBank/DDBJ databases">
        <title>Genome sequencing and assembly of the red palm weevil Rhynchophorus ferrugineus.</title>
        <authorList>
            <person name="Dias G.B."/>
            <person name="Bergman C.M."/>
            <person name="Manee M."/>
        </authorList>
    </citation>
    <scope>NUCLEOTIDE SEQUENCE</scope>
    <source>
        <strain evidence="7">AA-2017</strain>
        <tissue evidence="7">Whole larva</tissue>
    </source>
</reference>
<evidence type="ECO:0000256" key="3">
    <source>
        <dbReference type="ARBA" id="ARBA00022989"/>
    </source>
</evidence>
<feature type="transmembrane region" description="Helical" evidence="5">
    <location>
        <begin position="407"/>
        <end position="429"/>
    </location>
</feature>
<dbReference type="InterPro" id="IPR036513">
    <property type="entry name" value="STAS_dom_sf"/>
</dbReference>
<dbReference type="OrthoDB" id="288203at2759"/>
<evidence type="ECO:0000313" key="8">
    <source>
        <dbReference type="Proteomes" id="UP000625711"/>
    </source>
</evidence>
<evidence type="ECO:0000256" key="2">
    <source>
        <dbReference type="ARBA" id="ARBA00022692"/>
    </source>
</evidence>
<feature type="transmembrane region" description="Helical" evidence="5">
    <location>
        <begin position="441"/>
        <end position="468"/>
    </location>
</feature>
<feature type="transmembrane region" description="Helical" evidence="5">
    <location>
        <begin position="123"/>
        <end position="147"/>
    </location>
</feature>
<feature type="transmembrane region" description="Helical" evidence="5">
    <location>
        <begin position="203"/>
        <end position="219"/>
    </location>
</feature>
<keyword evidence="2 5" id="KW-0812">Transmembrane</keyword>
<keyword evidence="3 5" id="KW-1133">Transmembrane helix</keyword>